<accession>A0A0H2N0S9</accession>
<dbReference type="RefSeq" id="WP_047762616.1">
    <property type="nucleotide sequence ID" value="NZ_LAQL01000002.1"/>
</dbReference>
<dbReference type="NCBIfam" id="NF004491">
    <property type="entry name" value="PRK05826.1"/>
    <property type="match status" value="1"/>
</dbReference>
<evidence type="ECO:0000256" key="11">
    <source>
        <dbReference type="ARBA" id="ARBA00023152"/>
    </source>
</evidence>
<evidence type="ECO:0000256" key="7">
    <source>
        <dbReference type="ARBA" id="ARBA00022741"/>
    </source>
</evidence>
<dbReference type="EMBL" id="LAQL01000002">
    <property type="protein sequence ID" value="KLN62495.1"/>
    <property type="molecule type" value="Genomic_DNA"/>
</dbReference>
<keyword evidence="9" id="KW-0067">ATP-binding</keyword>
<dbReference type="OrthoDB" id="9812123at2"/>
<dbReference type="PROSITE" id="PS00110">
    <property type="entry name" value="PYRUVATE_KINASE"/>
    <property type="match status" value="1"/>
</dbReference>
<evidence type="ECO:0000256" key="4">
    <source>
        <dbReference type="ARBA" id="ARBA00012142"/>
    </source>
</evidence>
<dbReference type="PATRIC" id="fig|1489064.4.peg.1554"/>
<dbReference type="InterPro" id="IPR018209">
    <property type="entry name" value="Pyrv_Knase_AS"/>
</dbReference>
<evidence type="ECO:0000256" key="5">
    <source>
        <dbReference type="ARBA" id="ARBA00022679"/>
    </source>
</evidence>
<dbReference type="InterPro" id="IPR015813">
    <property type="entry name" value="Pyrv/PenolPyrv_kinase-like_dom"/>
</dbReference>
<dbReference type="InterPro" id="IPR001697">
    <property type="entry name" value="Pyr_Knase"/>
</dbReference>
<dbReference type="InterPro" id="IPR040442">
    <property type="entry name" value="Pyrv_kinase-like_dom_sf"/>
</dbReference>
<keyword evidence="12 17" id="KW-0670">Pyruvate</keyword>
<dbReference type="EC" id="2.7.1.40" evidence="4 13"/>
<keyword evidence="8 14" id="KW-0418">Kinase</keyword>
<dbReference type="Pfam" id="PF02887">
    <property type="entry name" value="PK_C"/>
    <property type="match status" value="1"/>
</dbReference>
<dbReference type="UniPathway" id="UPA00109">
    <property type="reaction ID" value="UER00188"/>
</dbReference>
<evidence type="ECO:0000313" key="18">
    <source>
        <dbReference type="Proteomes" id="UP000035444"/>
    </source>
</evidence>
<dbReference type="InterPro" id="IPR015795">
    <property type="entry name" value="Pyrv_Knase_C"/>
</dbReference>
<dbReference type="STRING" id="1489064.WH96_03120"/>
<dbReference type="SUPFAM" id="SSF51621">
    <property type="entry name" value="Phosphoenolpyruvate/pyruvate domain"/>
    <property type="match status" value="1"/>
</dbReference>
<proteinExistence type="inferred from homology"/>
<evidence type="ECO:0000256" key="1">
    <source>
        <dbReference type="ARBA" id="ARBA00001958"/>
    </source>
</evidence>
<dbReference type="NCBIfam" id="TIGR01064">
    <property type="entry name" value="pyruv_kin"/>
    <property type="match status" value="1"/>
</dbReference>
<feature type="domain" description="Pyruvate kinase barrel" evidence="15">
    <location>
        <begin position="6"/>
        <end position="322"/>
    </location>
</feature>
<dbReference type="Gene3D" id="3.20.20.60">
    <property type="entry name" value="Phosphoenolpyruvate-binding domains"/>
    <property type="match status" value="1"/>
</dbReference>
<evidence type="ECO:0000256" key="9">
    <source>
        <dbReference type="ARBA" id="ARBA00022840"/>
    </source>
</evidence>
<dbReference type="SUPFAM" id="SSF50800">
    <property type="entry name" value="PK beta-barrel domain-like"/>
    <property type="match status" value="1"/>
</dbReference>
<evidence type="ECO:0000259" key="15">
    <source>
        <dbReference type="Pfam" id="PF00224"/>
    </source>
</evidence>
<sequence>MKRKRLCKIVATLGPASSDKETITALFEAGVDTFRLNFSHGTHADHKERYDLIREVEKESDRPIAVLMDLQGPKLRVGRFVNDSAELTNGSTFKLDMKDELGDANRATLPHKEIFDALEVGTDLLLDDGRIRLRVTGLSGTEATTEVVVGGVLSNNKGVNVPGVVLPLSALTEKDLLDMEFGLELGCDWCALSFVQRPEDVMEARKLVNGRAGVMAKLEKPSAIEQLEAIVELTDAVMVARGDLGVELPPENVPVLQKRIIGTCREHGKPVIVATQMLETMVSAPTPTRAEASDVATAVYDGADAVMLSAESASGAYPFEAVTMMNRIIETIEQDPLYLKLVHADEVLPNPTEADAISDAARHVADLVDAKAIVTFTTTGSTAFRAARGRPNTPLLGLTPDLRVARKMALVWGVHSVNTRDVSSFGEMVGKSTRIARREGFCENGDKVVVTAGVPFGTPGATNNLRIATVGQHEKPDPVA</sequence>
<evidence type="ECO:0000313" key="17">
    <source>
        <dbReference type="EMBL" id="KLN62495.1"/>
    </source>
</evidence>
<dbReference type="Pfam" id="PF00224">
    <property type="entry name" value="PK"/>
    <property type="match status" value="1"/>
</dbReference>
<dbReference type="GO" id="GO:0005524">
    <property type="term" value="F:ATP binding"/>
    <property type="evidence" value="ECO:0007669"/>
    <property type="project" value="UniProtKB-KW"/>
</dbReference>
<evidence type="ECO:0000259" key="16">
    <source>
        <dbReference type="Pfam" id="PF02887"/>
    </source>
</evidence>
<evidence type="ECO:0000256" key="3">
    <source>
        <dbReference type="ARBA" id="ARBA00008663"/>
    </source>
</evidence>
<dbReference type="Proteomes" id="UP000035444">
    <property type="component" value="Unassembled WGS sequence"/>
</dbReference>
<evidence type="ECO:0000256" key="8">
    <source>
        <dbReference type="ARBA" id="ARBA00022777"/>
    </source>
</evidence>
<dbReference type="InterPro" id="IPR015806">
    <property type="entry name" value="Pyrv_Knase_insert_dom_sf"/>
</dbReference>
<name>A0A0H2N0S9_9PROT</name>
<dbReference type="PANTHER" id="PTHR11817">
    <property type="entry name" value="PYRUVATE KINASE"/>
    <property type="match status" value="1"/>
</dbReference>
<keyword evidence="5 14" id="KW-0808">Transferase</keyword>
<evidence type="ECO:0000256" key="12">
    <source>
        <dbReference type="ARBA" id="ARBA00023317"/>
    </source>
</evidence>
<dbReference type="InterPro" id="IPR011037">
    <property type="entry name" value="Pyrv_Knase-like_insert_dom_sf"/>
</dbReference>
<protein>
    <recommendedName>
        <fullName evidence="4 13">Pyruvate kinase</fullName>
        <ecNumber evidence="4 13">2.7.1.40</ecNumber>
    </recommendedName>
</protein>
<dbReference type="PRINTS" id="PR01050">
    <property type="entry name" value="PYRUVTKNASE"/>
</dbReference>
<keyword evidence="10 14" id="KW-0460">Magnesium</keyword>
<dbReference type="AlphaFoldDB" id="A0A0H2N0S9"/>
<comment type="similarity">
    <text evidence="3 14">Belongs to the pyruvate kinase family.</text>
</comment>
<organism evidence="17 18">
    <name type="scientific">Kiloniella spongiae</name>
    <dbReference type="NCBI Taxonomy" id="1489064"/>
    <lineage>
        <taxon>Bacteria</taxon>
        <taxon>Pseudomonadati</taxon>
        <taxon>Pseudomonadota</taxon>
        <taxon>Alphaproteobacteria</taxon>
        <taxon>Rhodospirillales</taxon>
        <taxon>Kiloniellaceae</taxon>
        <taxon>Kiloniella</taxon>
    </lineage>
</organism>
<comment type="cofactor">
    <cofactor evidence="1">
        <name>K(+)</name>
        <dbReference type="ChEBI" id="CHEBI:29103"/>
    </cofactor>
</comment>
<keyword evidence="18" id="KW-1185">Reference proteome</keyword>
<evidence type="ECO:0000256" key="2">
    <source>
        <dbReference type="ARBA" id="ARBA00004997"/>
    </source>
</evidence>
<evidence type="ECO:0000256" key="13">
    <source>
        <dbReference type="NCBIfam" id="TIGR01064"/>
    </source>
</evidence>
<dbReference type="FunFam" id="2.40.33.10:FF:000001">
    <property type="entry name" value="Pyruvate kinase"/>
    <property type="match status" value="1"/>
</dbReference>
<dbReference type="SUPFAM" id="SSF52935">
    <property type="entry name" value="PK C-terminal domain-like"/>
    <property type="match status" value="1"/>
</dbReference>
<dbReference type="GO" id="GO:0000287">
    <property type="term" value="F:magnesium ion binding"/>
    <property type="evidence" value="ECO:0007669"/>
    <property type="project" value="UniProtKB-UniRule"/>
</dbReference>
<evidence type="ECO:0000256" key="14">
    <source>
        <dbReference type="RuleBase" id="RU000504"/>
    </source>
</evidence>
<comment type="caution">
    <text evidence="17">The sequence shown here is derived from an EMBL/GenBank/DDBJ whole genome shotgun (WGS) entry which is preliminary data.</text>
</comment>
<dbReference type="GO" id="GO:0030955">
    <property type="term" value="F:potassium ion binding"/>
    <property type="evidence" value="ECO:0007669"/>
    <property type="project" value="UniProtKB-UniRule"/>
</dbReference>
<keyword evidence="6" id="KW-0479">Metal-binding</keyword>
<evidence type="ECO:0000256" key="6">
    <source>
        <dbReference type="ARBA" id="ARBA00022723"/>
    </source>
</evidence>
<dbReference type="Gene3D" id="3.40.1380.20">
    <property type="entry name" value="Pyruvate kinase, C-terminal domain"/>
    <property type="match status" value="1"/>
</dbReference>
<dbReference type="NCBIfam" id="NF004978">
    <property type="entry name" value="PRK06354.1"/>
    <property type="match status" value="1"/>
</dbReference>
<feature type="domain" description="Pyruvate kinase C-terminal" evidence="16">
    <location>
        <begin position="355"/>
        <end position="467"/>
    </location>
</feature>
<comment type="catalytic activity">
    <reaction evidence="14">
        <text>pyruvate + ATP = phosphoenolpyruvate + ADP + H(+)</text>
        <dbReference type="Rhea" id="RHEA:18157"/>
        <dbReference type="ChEBI" id="CHEBI:15361"/>
        <dbReference type="ChEBI" id="CHEBI:15378"/>
        <dbReference type="ChEBI" id="CHEBI:30616"/>
        <dbReference type="ChEBI" id="CHEBI:58702"/>
        <dbReference type="ChEBI" id="CHEBI:456216"/>
        <dbReference type="EC" id="2.7.1.40"/>
    </reaction>
</comment>
<dbReference type="GO" id="GO:0016301">
    <property type="term" value="F:kinase activity"/>
    <property type="evidence" value="ECO:0007669"/>
    <property type="project" value="UniProtKB-KW"/>
</dbReference>
<dbReference type="InterPro" id="IPR015793">
    <property type="entry name" value="Pyrv_Knase_brl"/>
</dbReference>
<gene>
    <name evidence="17" type="ORF">WH96_03120</name>
</gene>
<evidence type="ECO:0000256" key="10">
    <source>
        <dbReference type="ARBA" id="ARBA00022842"/>
    </source>
</evidence>
<comment type="pathway">
    <text evidence="2 14">Carbohydrate degradation; glycolysis; pyruvate from D-glyceraldehyde 3-phosphate: step 5/5.</text>
</comment>
<reference evidence="17 18" key="1">
    <citation type="submission" date="2015-03" db="EMBL/GenBank/DDBJ databases">
        <title>Genome Sequence of Kiloniella spongiae MEBiC09566, isolated from a marine sponge.</title>
        <authorList>
            <person name="Shao Z."/>
            <person name="Wang L."/>
            <person name="Li X."/>
        </authorList>
    </citation>
    <scope>NUCLEOTIDE SEQUENCE [LARGE SCALE GENOMIC DNA]</scope>
    <source>
        <strain evidence="17 18">MEBiC09566</strain>
    </source>
</reference>
<dbReference type="InterPro" id="IPR036918">
    <property type="entry name" value="Pyrv_Knase_C_sf"/>
</dbReference>
<dbReference type="NCBIfam" id="NF004886">
    <property type="entry name" value="PRK06247.1"/>
    <property type="match status" value="1"/>
</dbReference>
<dbReference type="GO" id="GO:0004743">
    <property type="term" value="F:pyruvate kinase activity"/>
    <property type="evidence" value="ECO:0007669"/>
    <property type="project" value="UniProtKB-UniRule"/>
</dbReference>
<keyword evidence="7" id="KW-0547">Nucleotide-binding</keyword>
<keyword evidence="11 14" id="KW-0324">Glycolysis</keyword>
<dbReference type="Gene3D" id="2.40.33.10">
    <property type="entry name" value="PK beta-barrel domain-like"/>
    <property type="match status" value="1"/>
</dbReference>